<dbReference type="PANTHER" id="PTHR46015">
    <property type="entry name" value="ZGC:172121"/>
    <property type="match status" value="1"/>
</dbReference>
<dbReference type="Pfam" id="PF02574">
    <property type="entry name" value="S-methyl_trans"/>
    <property type="match status" value="1"/>
</dbReference>
<comment type="cofactor">
    <cofactor evidence="5">
        <name>Zn(2+)</name>
        <dbReference type="ChEBI" id="CHEBI:29105"/>
    </cofactor>
</comment>
<dbReference type="InterPro" id="IPR003726">
    <property type="entry name" value="HCY_dom"/>
</dbReference>
<name>A0ABV6R9L4_9MICO</name>
<dbReference type="PIRSF" id="PIRSF037505">
    <property type="entry name" value="Betaine_HMT"/>
    <property type="match status" value="1"/>
</dbReference>
<dbReference type="RefSeq" id="WP_376978656.1">
    <property type="nucleotide sequence ID" value="NZ_JBHLSV010000004.1"/>
</dbReference>
<dbReference type="PROSITE" id="PS50970">
    <property type="entry name" value="HCY"/>
    <property type="match status" value="1"/>
</dbReference>
<evidence type="ECO:0000313" key="8">
    <source>
        <dbReference type="Proteomes" id="UP001589793"/>
    </source>
</evidence>
<keyword evidence="3 5" id="KW-0479">Metal-binding</keyword>
<accession>A0ABV6R9L4</accession>
<keyword evidence="4 5" id="KW-0862">Zinc</keyword>
<dbReference type="Gene3D" id="3.20.20.330">
    <property type="entry name" value="Homocysteine-binding-like domain"/>
    <property type="match status" value="1"/>
</dbReference>
<dbReference type="EMBL" id="JBHLSV010000004">
    <property type="protein sequence ID" value="MFC0673239.1"/>
    <property type="molecule type" value="Genomic_DNA"/>
</dbReference>
<protein>
    <submittedName>
        <fullName evidence="7">Homocysteine S-methyltransferase</fullName>
        <ecNumber evidence="7">2.1.1.10</ecNumber>
    </submittedName>
</protein>
<dbReference type="GO" id="GO:0008168">
    <property type="term" value="F:methyltransferase activity"/>
    <property type="evidence" value="ECO:0007669"/>
    <property type="project" value="UniProtKB-KW"/>
</dbReference>
<dbReference type="NCBIfam" id="NF007020">
    <property type="entry name" value="PRK09485.1"/>
    <property type="match status" value="1"/>
</dbReference>
<evidence type="ECO:0000256" key="3">
    <source>
        <dbReference type="ARBA" id="ARBA00022723"/>
    </source>
</evidence>
<keyword evidence="8" id="KW-1185">Reference proteome</keyword>
<evidence type="ECO:0000259" key="6">
    <source>
        <dbReference type="PROSITE" id="PS50970"/>
    </source>
</evidence>
<dbReference type="GO" id="GO:0032259">
    <property type="term" value="P:methylation"/>
    <property type="evidence" value="ECO:0007669"/>
    <property type="project" value="UniProtKB-KW"/>
</dbReference>
<evidence type="ECO:0000256" key="4">
    <source>
        <dbReference type="ARBA" id="ARBA00022833"/>
    </source>
</evidence>
<feature type="binding site" evidence="5">
    <location>
        <position position="232"/>
    </location>
    <ligand>
        <name>Zn(2+)</name>
        <dbReference type="ChEBI" id="CHEBI:29105"/>
    </ligand>
</feature>
<dbReference type="Proteomes" id="UP001589793">
    <property type="component" value="Unassembled WGS sequence"/>
</dbReference>
<reference evidence="7 8" key="1">
    <citation type="submission" date="2024-09" db="EMBL/GenBank/DDBJ databases">
        <authorList>
            <person name="Sun Q."/>
            <person name="Mori K."/>
        </authorList>
    </citation>
    <scope>NUCLEOTIDE SEQUENCE [LARGE SCALE GENOMIC DNA]</scope>
    <source>
        <strain evidence="7 8">CICC 10874</strain>
    </source>
</reference>
<keyword evidence="2 5" id="KW-0808">Transferase</keyword>
<dbReference type="SUPFAM" id="SSF82282">
    <property type="entry name" value="Homocysteine S-methyltransferase"/>
    <property type="match status" value="1"/>
</dbReference>
<evidence type="ECO:0000313" key="7">
    <source>
        <dbReference type="EMBL" id="MFC0673239.1"/>
    </source>
</evidence>
<dbReference type="InterPro" id="IPR017226">
    <property type="entry name" value="BHMT-like"/>
</dbReference>
<dbReference type="EC" id="2.1.1.10" evidence="7"/>
<dbReference type="PANTHER" id="PTHR46015:SF1">
    <property type="entry name" value="HOMOCYSTEINE S-METHYLTRANSFERASE-LIKE ISOFORM 1"/>
    <property type="match status" value="1"/>
</dbReference>
<organism evidence="7 8">
    <name type="scientific">Brachybacterium hainanense</name>
    <dbReference type="NCBI Taxonomy" id="1541174"/>
    <lineage>
        <taxon>Bacteria</taxon>
        <taxon>Bacillati</taxon>
        <taxon>Actinomycetota</taxon>
        <taxon>Actinomycetes</taxon>
        <taxon>Micrococcales</taxon>
        <taxon>Dermabacteraceae</taxon>
        <taxon>Brachybacterium</taxon>
    </lineage>
</organism>
<feature type="binding site" evidence="5">
    <location>
        <position position="297"/>
    </location>
    <ligand>
        <name>Zn(2+)</name>
        <dbReference type="ChEBI" id="CHEBI:29105"/>
    </ligand>
</feature>
<dbReference type="InterPro" id="IPR036589">
    <property type="entry name" value="HCY_dom_sf"/>
</dbReference>
<feature type="domain" description="Hcy-binding" evidence="6">
    <location>
        <begin position="11"/>
        <end position="312"/>
    </location>
</feature>
<gene>
    <name evidence="7" type="primary">mmuM</name>
    <name evidence="7" type="ORF">ACFFF6_04630</name>
</gene>
<sequence length="318" mass="32304">MTDAPLPLPSLSAALADASGPPVVLDGGLGTHLAARGLDVTGQLWSAQVLREQPEQVRAAHADFFAAGAQVATTCSYQVSADGLVRAGADAAELESLLRGSVALARAAAAQAPGGPRWVAASVGPYGAGPGAGTEYDGAYGRSARELAAWHRPRLEILADAGADALLLETVPSLPEAEALLDLASALDLPALLSVTLRPGTAEPMLGDGTPLRELGRLLEEVGSPTAVGVNCCPVADALAGVRMLSQLTDLPLLAYPNSGETWDHRARTWIPGAAGEDLPGTAGALVTAGVRLIGGCCRVGPEQITRLARTAREAGRG</sequence>
<proteinExistence type="predicted"/>
<evidence type="ECO:0000256" key="2">
    <source>
        <dbReference type="ARBA" id="ARBA00022679"/>
    </source>
</evidence>
<evidence type="ECO:0000256" key="5">
    <source>
        <dbReference type="PROSITE-ProRule" id="PRU00333"/>
    </source>
</evidence>
<keyword evidence="1 5" id="KW-0489">Methyltransferase</keyword>
<comment type="caution">
    <text evidence="7">The sequence shown here is derived from an EMBL/GenBank/DDBJ whole genome shotgun (WGS) entry which is preliminary data.</text>
</comment>
<evidence type="ECO:0000256" key="1">
    <source>
        <dbReference type="ARBA" id="ARBA00022603"/>
    </source>
</evidence>
<feature type="binding site" evidence="5">
    <location>
        <position position="298"/>
    </location>
    <ligand>
        <name>Zn(2+)</name>
        <dbReference type="ChEBI" id="CHEBI:29105"/>
    </ligand>
</feature>
<dbReference type="InterPro" id="IPR051486">
    <property type="entry name" value="Hcy_S-methyltransferase"/>
</dbReference>